<gene>
    <name evidence="1" type="ORF">DNU06_14260</name>
</gene>
<evidence type="ECO:0000313" key="2">
    <source>
        <dbReference type="Proteomes" id="UP000249248"/>
    </source>
</evidence>
<dbReference type="Proteomes" id="UP000249248">
    <property type="component" value="Unassembled WGS sequence"/>
</dbReference>
<dbReference type="AlphaFoldDB" id="A0A2W1MWA4"/>
<protein>
    <submittedName>
        <fullName evidence="1">6-phosphogluconate dehydrogenase</fullName>
    </submittedName>
</protein>
<keyword evidence="2" id="KW-1185">Reference proteome</keyword>
<comment type="caution">
    <text evidence="1">The sequence shown here is derived from an EMBL/GenBank/DDBJ whole genome shotgun (WGS) entry which is preliminary data.</text>
</comment>
<evidence type="ECO:0000313" key="1">
    <source>
        <dbReference type="EMBL" id="PZE16127.1"/>
    </source>
</evidence>
<proteinExistence type="predicted"/>
<reference evidence="1 2" key="1">
    <citation type="submission" date="2018-06" db="EMBL/GenBank/DDBJ databases">
        <title>The draft genome sequence of Crocinitomix sp. SM1701.</title>
        <authorList>
            <person name="Zhang X."/>
        </authorList>
    </citation>
    <scope>NUCLEOTIDE SEQUENCE [LARGE SCALE GENOMIC DNA]</scope>
    <source>
        <strain evidence="1 2">SM1701</strain>
    </source>
</reference>
<accession>A0A2W1MWA4</accession>
<dbReference type="EMBL" id="QKSB01000011">
    <property type="protein sequence ID" value="PZE16127.1"/>
    <property type="molecule type" value="Genomic_DNA"/>
</dbReference>
<sequence length="109" mass="12622">MVLFVILYFLFTNFTYSEGTRTGHLIKTSKKGYFFKTYEGQLNLGGFGTDQSTGIMGNVWDFSIEDEAMYQKIQGFEGEKVTVSYKEINKAMPWQGKTNYFVYDIKSKQ</sequence>
<name>A0A2W1MWA4_9FLAO</name>
<organism evidence="1 2">
    <name type="scientific">Putridiphycobacter roseus</name>
    <dbReference type="NCBI Taxonomy" id="2219161"/>
    <lineage>
        <taxon>Bacteria</taxon>
        <taxon>Pseudomonadati</taxon>
        <taxon>Bacteroidota</taxon>
        <taxon>Flavobacteriia</taxon>
        <taxon>Flavobacteriales</taxon>
        <taxon>Crocinitomicaceae</taxon>
        <taxon>Putridiphycobacter</taxon>
    </lineage>
</organism>